<evidence type="ECO:0000313" key="2">
    <source>
        <dbReference type="EMBL" id="APZ44691.1"/>
    </source>
</evidence>
<dbReference type="PANTHER" id="PTHR38442:SF1">
    <property type="entry name" value="INNER MEMBRANE PROTEIN"/>
    <property type="match status" value="1"/>
</dbReference>
<keyword evidence="1" id="KW-1133">Transmembrane helix</keyword>
<dbReference type="Pfam" id="PF04286">
    <property type="entry name" value="DUF445"/>
    <property type="match status" value="1"/>
</dbReference>
<dbReference type="EMBL" id="CP019434">
    <property type="protein sequence ID" value="APZ44691.1"/>
    <property type="molecule type" value="Genomic_DNA"/>
</dbReference>
<dbReference type="GO" id="GO:0005886">
    <property type="term" value="C:plasma membrane"/>
    <property type="evidence" value="ECO:0007669"/>
    <property type="project" value="TreeGrafter"/>
</dbReference>
<keyword evidence="3" id="KW-1185">Reference proteome</keyword>
<dbReference type="KEGG" id="afy:BW247_11695"/>
<sequence>MANKRRRLRRLRIGALLLLGLAVAGMLVSAAFGGTGAWAWSMAFCEAAAVGALADWFAVTALFRRPLGLPIPHTDVLARRKAQIGDGLAGFVSDHFLRPELLAAKLREQDFVRRFAARMSQPEDARRVAGRVRGYALELFDTVVGSQLEALIAGVLRRALERLDVSRLSGNWLDLLTRDDRHHAALDEFLLWLADLLGDEAVQDRIFRSIVVGIENKSGWWKALNTVGLADLVSGEITRSLPAMIASLQDSLRDPAHPNRAAFDAWLSDAIERLQHDPLTQAWLNERVRGFTDSAEFRTYLTGVGRDARDWLRADLAREDSVLAGWLATGLTGFAVRLQADAALREELEGQIERLAVALAPAVDGFIHRHIRQTVRKWDERDLIAELELEIGSDLQYIRFNGTLVGGLIGLLLHALVVFVPPWFG</sequence>
<proteinExistence type="predicted"/>
<protein>
    <recommendedName>
        <fullName evidence="4">DUF445 domain-containing protein</fullName>
    </recommendedName>
</protein>
<feature type="transmembrane region" description="Helical" evidence="1">
    <location>
        <begin position="404"/>
        <end position="424"/>
    </location>
</feature>
<dbReference type="Proteomes" id="UP000243807">
    <property type="component" value="Chromosome"/>
</dbReference>
<accession>A0A1P8ULI6</accession>
<dbReference type="PANTHER" id="PTHR38442">
    <property type="entry name" value="INNER MEMBRANE PROTEIN-RELATED"/>
    <property type="match status" value="1"/>
</dbReference>
<dbReference type="InterPro" id="IPR007383">
    <property type="entry name" value="DUF445"/>
</dbReference>
<keyword evidence="1" id="KW-0812">Transmembrane</keyword>
<evidence type="ECO:0000256" key="1">
    <source>
        <dbReference type="SAM" id="Phobius"/>
    </source>
</evidence>
<name>A0A1P8ULI6_9GAMM</name>
<reference evidence="2 3" key="1">
    <citation type="submission" date="2017-01" db="EMBL/GenBank/DDBJ databases">
        <title>Draft sequence of Acidihalobacter ferrooxidans strain DSM 14175 (strain V8).</title>
        <authorList>
            <person name="Khaleque H.N."/>
            <person name="Ramsay J.P."/>
            <person name="Murphy R.J.T."/>
            <person name="Kaksonen A.H."/>
            <person name="Boxall N.J."/>
            <person name="Watkin E.L.J."/>
        </authorList>
    </citation>
    <scope>NUCLEOTIDE SEQUENCE [LARGE SCALE GENOMIC DNA]</scope>
    <source>
        <strain evidence="2 3">V8</strain>
    </source>
</reference>
<evidence type="ECO:0000313" key="3">
    <source>
        <dbReference type="Proteomes" id="UP000243807"/>
    </source>
</evidence>
<organism evidence="2 3">
    <name type="scientific">Acidihalobacter ferrooxydans</name>
    <dbReference type="NCBI Taxonomy" id="1765967"/>
    <lineage>
        <taxon>Bacteria</taxon>
        <taxon>Pseudomonadati</taxon>
        <taxon>Pseudomonadota</taxon>
        <taxon>Gammaproteobacteria</taxon>
        <taxon>Chromatiales</taxon>
        <taxon>Ectothiorhodospiraceae</taxon>
        <taxon>Acidihalobacter</taxon>
    </lineage>
</organism>
<gene>
    <name evidence="2" type="ORF">BW247_11695</name>
</gene>
<evidence type="ECO:0008006" key="4">
    <source>
        <dbReference type="Google" id="ProtNLM"/>
    </source>
</evidence>
<keyword evidence="1" id="KW-0472">Membrane</keyword>
<feature type="transmembrane region" description="Helical" evidence="1">
    <location>
        <begin position="40"/>
        <end position="63"/>
    </location>
</feature>
<dbReference type="AlphaFoldDB" id="A0A1P8ULI6"/>